<sequence length="217" mass="23194">MSEPGRTVPVAPERLAGWVQRFGERHGDVRWDSDGAYPAVQAADGARAEFQLPGPRTGRPAHGLDELVEQAGSFAGFGLVLVRRGGFAVGLVRDAQLAGSRCGTRHVQGQTKAGGWSQQRFARRRSNQADELATAAAQAVRDVLGGALRDPELWLVCGGDRPLTTRCLELAGTGSVAGDLLGRVLPHRLEVPDPRLRVLKEAVGRARSVRVVLNDLA</sequence>
<dbReference type="InterPro" id="IPR040783">
    <property type="entry name" value="VLRF1"/>
</dbReference>
<dbReference type="Pfam" id="PF18859">
    <property type="entry name" value="acVLRF1"/>
    <property type="match status" value="1"/>
</dbReference>
<proteinExistence type="predicted"/>
<dbReference type="InterPro" id="IPR042226">
    <property type="entry name" value="eFR1_2_sf"/>
</dbReference>
<dbReference type="SUPFAM" id="SSF53137">
    <property type="entry name" value="Translational machinery components"/>
    <property type="match status" value="1"/>
</dbReference>
<dbReference type="NCBIfam" id="NF041024">
    <property type="entry name" value="acVLRF1_NCBI"/>
    <property type="match status" value="1"/>
</dbReference>
<gene>
    <name evidence="2" type="ORF">AVDCRST_MAG46-1269</name>
</gene>
<reference evidence="2" key="1">
    <citation type="submission" date="2020-02" db="EMBL/GenBank/DDBJ databases">
        <authorList>
            <person name="Meier V. D."/>
        </authorList>
    </citation>
    <scope>NUCLEOTIDE SEQUENCE</scope>
    <source>
        <strain evidence="2">AVDCRST_MAG46</strain>
    </source>
</reference>
<accession>A0A6J4LBZ1</accession>
<name>A0A6J4LBZ1_9ACTN</name>
<evidence type="ECO:0000313" key="2">
    <source>
        <dbReference type="EMBL" id="CAA9328160.1"/>
    </source>
</evidence>
<dbReference type="Gene3D" id="3.30.420.60">
    <property type="entry name" value="eRF1 domain 2"/>
    <property type="match status" value="1"/>
</dbReference>
<dbReference type="EMBL" id="CADCUD010000083">
    <property type="protein sequence ID" value="CAA9328160.1"/>
    <property type="molecule type" value="Genomic_DNA"/>
</dbReference>
<protein>
    <recommendedName>
        <fullName evidence="1">Actinobacteria/chloroflexi VLRF1 release factor domain-containing protein</fullName>
    </recommendedName>
</protein>
<dbReference type="AlphaFoldDB" id="A0A6J4LBZ1"/>
<organism evidence="2">
    <name type="scientific">uncultured Nocardioidaceae bacterium</name>
    <dbReference type="NCBI Taxonomy" id="253824"/>
    <lineage>
        <taxon>Bacteria</taxon>
        <taxon>Bacillati</taxon>
        <taxon>Actinomycetota</taxon>
        <taxon>Actinomycetes</taxon>
        <taxon>Propionibacteriales</taxon>
        <taxon>Nocardioidaceae</taxon>
        <taxon>environmental samples</taxon>
    </lineage>
</organism>
<feature type="domain" description="Actinobacteria/chloroflexi VLRF1 release factor" evidence="1">
    <location>
        <begin position="77"/>
        <end position="211"/>
    </location>
</feature>
<evidence type="ECO:0000259" key="1">
    <source>
        <dbReference type="Pfam" id="PF18859"/>
    </source>
</evidence>